<dbReference type="OrthoDB" id="5429716at2759"/>
<evidence type="ECO:0000313" key="2">
    <source>
        <dbReference type="EMBL" id="KAJ4393322.1"/>
    </source>
</evidence>
<organism evidence="2 3">
    <name type="scientific">Gnomoniopsis smithogilvyi</name>
    <dbReference type="NCBI Taxonomy" id="1191159"/>
    <lineage>
        <taxon>Eukaryota</taxon>
        <taxon>Fungi</taxon>
        <taxon>Dikarya</taxon>
        <taxon>Ascomycota</taxon>
        <taxon>Pezizomycotina</taxon>
        <taxon>Sordariomycetes</taxon>
        <taxon>Sordariomycetidae</taxon>
        <taxon>Diaporthales</taxon>
        <taxon>Gnomoniaceae</taxon>
        <taxon>Gnomoniopsis</taxon>
    </lineage>
</organism>
<feature type="transmembrane region" description="Helical" evidence="1">
    <location>
        <begin position="305"/>
        <end position="324"/>
    </location>
</feature>
<sequence length="326" mass="33722">MPAATQVASWTLSNIGPVTTTFTPAPSCSGPYNVEIGMYREAFAGENITSLVSSFELYGPPCTDAVAPLANCIPSGSLVDSQRNAFTSTHSGAPNTHYRIDYYSPGLICPSGYSTVGHATKSTSGAVSSSGPAFVPENEDFWLANNPLEDLAPNILLQNLFEGESAVLCCPSNYTADVDGTCSSFLPDYPAPSALCLELIPGQDFDFSASTTETLFGSVFTAAGGAFITGTVPDVSTTIKLTTETGSVEPGLAYAPTWVAADVVDVLYLVYAPSDTAAASNAATTSSDTTGQTSMAATAKTNPSIVVMLLTVGMAFILGFIMLVPV</sequence>
<name>A0A9W8YYT2_9PEZI</name>
<dbReference type="AlphaFoldDB" id="A0A9W8YYT2"/>
<proteinExistence type="predicted"/>
<comment type="caution">
    <text evidence="2">The sequence shown here is derived from an EMBL/GenBank/DDBJ whole genome shotgun (WGS) entry which is preliminary data.</text>
</comment>
<protein>
    <submittedName>
        <fullName evidence="2">Uncharacterized protein</fullName>
    </submittedName>
</protein>
<evidence type="ECO:0000313" key="3">
    <source>
        <dbReference type="Proteomes" id="UP001140453"/>
    </source>
</evidence>
<keyword evidence="3" id="KW-1185">Reference proteome</keyword>
<reference evidence="2" key="1">
    <citation type="submission" date="2022-10" db="EMBL/GenBank/DDBJ databases">
        <title>Tapping the CABI collections for fungal endophytes: first genome assemblies for Collariella, Neodidymelliopsis, Ascochyta clinopodiicola, Didymella pomorum, Didymosphaeria variabile, Neocosmospora piperis and Neocucurbitaria cava.</title>
        <authorList>
            <person name="Hill R."/>
        </authorList>
    </citation>
    <scope>NUCLEOTIDE SEQUENCE</scope>
    <source>
        <strain evidence="2">IMI 355082</strain>
    </source>
</reference>
<dbReference type="Proteomes" id="UP001140453">
    <property type="component" value="Unassembled WGS sequence"/>
</dbReference>
<dbReference type="EMBL" id="JAPEVB010000002">
    <property type="protein sequence ID" value="KAJ4393322.1"/>
    <property type="molecule type" value="Genomic_DNA"/>
</dbReference>
<gene>
    <name evidence="2" type="ORF">N0V93_002530</name>
</gene>
<accession>A0A9W8YYT2</accession>
<keyword evidence="1" id="KW-0472">Membrane</keyword>
<evidence type="ECO:0000256" key="1">
    <source>
        <dbReference type="SAM" id="Phobius"/>
    </source>
</evidence>
<keyword evidence="1" id="KW-0812">Transmembrane</keyword>
<keyword evidence="1" id="KW-1133">Transmembrane helix</keyword>